<keyword evidence="2" id="KW-0812">Transmembrane</keyword>
<dbReference type="EMBL" id="AP005867">
    <property type="protein sequence ID" value="BAD26376.1"/>
    <property type="molecule type" value="Genomic_DNA"/>
</dbReference>
<gene>
    <name evidence="3" type="primary">P0599F09.34</name>
</gene>
<feature type="compositionally biased region" description="Basic residues" evidence="1">
    <location>
        <begin position="109"/>
        <end position="125"/>
    </location>
</feature>
<reference evidence="4" key="2">
    <citation type="journal article" date="2008" name="Nucleic Acids Res.">
        <title>The rice annotation project database (RAP-DB): 2008 update.</title>
        <authorList>
            <consortium name="The rice annotation project (RAP)"/>
        </authorList>
    </citation>
    <scope>GENOME REANNOTATION</scope>
    <source>
        <strain evidence="4">cv. Nipponbare</strain>
    </source>
</reference>
<evidence type="ECO:0000313" key="3">
    <source>
        <dbReference type="EMBL" id="BAD26376.1"/>
    </source>
</evidence>
<protein>
    <submittedName>
        <fullName evidence="3">Uncharacterized protein</fullName>
    </submittedName>
</protein>
<feature type="transmembrane region" description="Helical" evidence="2">
    <location>
        <begin position="278"/>
        <end position="299"/>
    </location>
</feature>
<evidence type="ECO:0000256" key="2">
    <source>
        <dbReference type="SAM" id="Phobius"/>
    </source>
</evidence>
<evidence type="ECO:0000313" key="4">
    <source>
        <dbReference type="Proteomes" id="UP000000763"/>
    </source>
</evidence>
<feature type="region of interest" description="Disordered" evidence="1">
    <location>
        <begin position="64"/>
        <end position="139"/>
    </location>
</feature>
<accession>Q6H4H3</accession>
<dbReference type="AlphaFoldDB" id="Q6H4H3"/>
<dbReference type="Proteomes" id="UP000000763">
    <property type="component" value="Chromosome 9"/>
</dbReference>
<reference evidence="4" key="1">
    <citation type="journal article" date="2005" name="Nature">
        <title>The map-based sequence of the rice genome.</title>
        <authorList>
            <consortium name="International rice genome sequencing project (IRGSP)"/>
            <person name="Matsumoto T."/>
            <person name="Wu J."/>
            <person name="Kanamori H."/>
            <person name="Katayose Y."/>
            <person name="Fujisawa M."/>
            <person name="Namiki N."/>
            <person name="Mizuno H."/>
            <person name="Yamamoto K."/>
            <person name="Antonio B.A."/>
            <person name="Baba T."/>
            <person name="Sakata K."/>
            <person name="Nagamura Y."/>
            <person name="Aoki H."/>
            <person name="Arikawa K."/>
            <person name="Arita K."/>
            <person name="Bito T."/>
            <person name="Chiden Y."/>
            <person name="Fujitsuka N."/>
            <person name="Fukunaka R."/>
            <person name="Hamada M."/>
            <person name="Harada C."/>
            <person name="Hayashi A."/>
            <person name="Hijishita S."/>
            <person name="Honda M."/>
            <person name="Hosokawa S."/>
            <person name="Ichikawa Y."/>
            <person name="Idonuma A."/>
            <person name="Iijima M."/>
            <person name="Ikeda M."/>
            <person name="Ikeno M."/>
            <person name="Ito K."/>
            <person name="Ito S."/>
            <person name="Ito T."/>
            <person name="Ito Y."/>
            <person name="Ito Y."/>
            <person name="Iwabuchi A."/>
            <person name="Kamiya K."/>
            <person name="Karasawa W."/>
            <person name="Kurita K."/>
            <person name="Katagiri S."/>
            <person name="Kikuta A."/>
            <person name="Kobayashi H."/>
            <person name="Kobayashi N."/>
            <person name="Machita K."/>
            <person name="Maehara T."/>
            <person name="Masukawa M."/>
            <person name="Mizubayashi T."/>
            <person name="Mukai Y."/>
            <person name="Nagasaki H."/>
            <person name="Nagata Y."/>
            <person name="Naito S."/>
            <person name="Nakashima M."/>
            <person name="Nakama Y."/>
            <person name="Nakamichi Y."/>
            <person name="Nakamura M."/>
            <person name="Meguro A."/>
            <person name="Negishi M."/>
            <person name="Ohta I."/>
            <person name="Ohta T."/>
            <person name="Okamoto M."/>
            <person name="Ono N."/>
            <person name="Saji S."/>
            <person name="Sakaguchi M."/>
            <person name="Sakai K."/>
            <person name="Shibata M."/>
            <person name="Shimokawa T."/>
            <person name="Song J."/>
            <person name="Takazaki Y."/>
            <person name="Terasawa K."/>
            <person name="Tsugane M."/>
            <person name="Tsuji K."/>
            <person name="Ueda S."/>
            <person name="Waki K."/>
            <person name="Yamagata H."/>
            <person name="Yamamoto M."/>
            <person name="Yamamoto S."/>
            <person name="Yamane H."/>
            <person name="Yoshiki S."/>
            <person name="Yoshihara R."/>
            <person name="Yukawa K."/>
            <person name="Zhong H."/>
            <person name="Yano M."/>
            <person name="Yuan Q."/>
            <person name="Ouyang S."/>
            <person name="Liu J."/>
            <person name="Jones K.M."/>
            <person name="Gansberger K."/>
            <person name="Moffat K."/>
            <person name="Hill J."/>
            <person name="Bera J."/>
            <person name="Fadrosh D."/>
            <person name="Jin S."/>
            <person name="Johri S."/>
            <person name="Kim M."/>
            <person name="Overton L."/>
            <person name="Reardon M."/>
            <person name="Tsitrin T."/>
            <person name="Vuong H."/>
            <person name="Weaver B."/>
            <person name="Ciecko A."/>
            <person name="Tallon L."/>
            <person name="Jackson J."/>
            <person name="Pai G."/>
            <person name="Aken S.V."/>
            <person name="Utterback T."/>
            <person name="Reidmuller S."/>
            <person name="Feldblyum T."/>
            <person name="Hsiao J."/>
            <person name="Zismann V."/>
            <person name="Iobst S."/>
            <person name="de Vazeille A.R."/>
            <person name="Buell C.R."/>
            <person name="Ying K."/>
            <person name="Li Y."/>
            <person name="Lu T."/>
            <person name="Huang Y."/>
            <person name="Zhao Q."/>
            <person name="Feng Q."/>
            <person name="Zhang L."/>
            <person name="Zhu J."/>
            <person name="Weng Q."/>
            <person name="Mu J."/>
            <person name="Lu Y."/>
            <person name="Fan D."/>
            <person name="Liu Y."/>
            <person name="Guan J."/>
            <person name="Zhang Y."/>
            <person name="Yu S."/>
            <person name="Liu X."/>
            <person name="Zhang Y."/>
            <person name="Hong G."/>
            <person name="Han B."/>
            <person name="Choisne N."/>
            <person name="Demange N."/>
            <person name="Orjeda G."/>
            <person name="Samain S."/>
            <person name="Cattolico L."/>
            <person name="Pelletier E."/>
            <person name="Couloux A."/>
            <person name="Segurens B."/>
            <person name="Wincker P."/>
            <person name="D'Hont A."/>
            <person name="Scarpelli C."/>
            <person name="Weissenbach J."/>
            <person name="Salanoubat M."/>
            <person name="Quetier F."/>
            <person name="Yu Y."/>
            <person name="Kim H.R."/>
            <person name="Rambo T."/>
            <person name="Currie J."/>
            <person name="Collura K."/>
            <person name="Luo M."/>
            <person name="Yang T."/>
            <person name="Ammiraju J.S.S."/>
            <person name="Engler F."/>
            <person name="Soderlund C."/>
            <person name="Wing R.A."/>
            <person name="Palmer L.E."/>
            <person name="de la Bastide M."/>
            <person name="Spiegel L."/>
            <person name="Nascimento L."/>
            <person name="Zutavern T."/>
            <person name="O'Shaughnessy A."/>
            <person name="Dike S."/>
            <person name="Dedhia N."/>
            <person name="Preston R."/>
            <person name="Balija V."/>
            <person name="McCombie W.R."/>
            <person name="Chow T."/>
            <person name="Chen H."/>
            <person name="Chung M."/>
            <person name="Chen C."/>
            <person name="Shaw J."/>
            <person name="Wu H."/>
            <person name="Hsiao K."/>
            <person name="Chao Y."/>
            <person name="Chu M."/>
            <person name="Cheng C."/>
            <person name="Hour A."/>
            <person name="Lee P."/>
            <person name="Lin S."/>
            <person name="Lin Y."/>
            <person name="Liou J."/>
            <person name="Liu S."/>
            <person name="Hsing Y."/>
            <person name="Raghuvanshi S."/>
            <person name="Mohanty A."/>
            <person name="Bharti A.K."/>
            <person name="Gaur A."/>
            <person name="Gupta V."/>
            <person name="Kumar D."/>
            <person name="Ravi V."/>
            <person name="Vij S."/>
            <person name="Kapur A."/>
            <person name="Khurana P."/>
            <person name="Khurana P."/>
            <person name="Khurana J.P."/>
            <person name="Tyagi A.K."/>
            <person name="Gaikwad K."/>
            <person name="Singh A."/>
            <person name="Dalal V."/>
            <person name="Srivastava S."/>
            <person name="Dixit A."/>
            <person name="Pal A.K."/>
            <person name="Ghazi I.A."/>
            <person name="Yadav M."/>
            <person name="Pandit A."/>
            <person name="Bhargava A."/>
            <person name="Sureshbabu K."/>
            <person name="Batra K."/>
            <person name="Sharma T.R."/>
            <person name="Mohapatra T."/>
            <person name="Singh N.K."/>
            <person name="Messing J."/>
            <person name="Nelson A.B."/>
            <person name="Fuks G."/>
            <person name="Kavchok S."/>
            <person name="Keizer G."/>
            <person name="Linton E."/>
            <person name="Llaca V."/>
            <person name="Song R."/>
            <person name="Tanyolac B."/>
            <person name="Young S."/>
            <person name="Ho-Il K."/>
            <person name="Hahn J.H."/>
            <person name="Sangsakoo G."/>
            <person name="Vanavichit A."/>
            <person name="de Mattos Luiz.A.T."/>
            <person name="Zimmer P.D."/>
            <person name="Malone G."/>
            <person name="Dellagostin O."/>
            <person name="de Oliveira A.C."/>
            <person name="Bevan M."/>
            <person name="Bancroft I."/>
            <person name="Minx P."/>
            <person name="Cordum H."/>
            <person name="Wilson R."/>
            <person name="Cheng Z."/>
            <person name="Jin W."/>
            <person name="Jiang J."/>
            <person name="Leong S.A."/>
            <person name="Iwama H."/>
            <person name="Gojobori T."/>
            <person name="Itoh T."/>
            <person name="Niimura Y."/>
            <person name="Fujii Y."/>
            <person name="Habara T."/>
            <person name="Sakai H."/>
            <person name="Sato Y."/>
            <person name="Wilson G."/>
            <person name="Kumar K."/>
            <person name="McCouch S."/>
            <person name="Juretic N."/>
            <person name="Hoen D."/>
            <person name="Wright S."/>
            <person name="Bruskiewich R."/>
            <person name="Bureau T."/>
            <person name="Miyao A."/>
            <person name="Hirochika H."/>
            <person name="Nishikawa T."/>
            <person name="Kadowaki K."/>
            <person name="Sugiura M."/>
            <person name="Burr B."/>
            <person name="Sasaki T."/>
        </authorList>
    </citation>
    <scope>NUCLEOTIDE SEQUENCE [LARGE SCALE GENOMIC DNA]</scope>
    <source>
        <strain evidence="4">cv. Nipponbare</strain>
    </source>
</reference>
<organism evidence="3 4">
    <name type="scientific">Oryza sativa subsp. japonica</name>
    <name type="common">Rice</name>
    <dbReference type="NCBI Taxonomy" id="39947"/>
    <lineage>
        <taxon>Eukaryota</taxon>
        <taxon>Viridiplantae</taxon>
        <taxon>Streptophyta</taxon>
        <taxon>Embryophyta</taxon>
        <taxon>Tracheophyta</taxon>
        <taxon>Spermatophyta</taxon>
        <taxon>Magnoliopsida</taxon>
        <taxon>Liliopsida</taxon>
        <taxon>Poales</taxon>
        <taxon>Poaceae</taxon>
        <taxon>BOP clade</taxon>
        <taxon>Oryzoideae</taxon>
        <taxon>Oryzeae</taxon>
        <taxon>Oryzinae</taxon>
        <taxon>Oryza</taxon>
        <taxon>Oryza sativa</taxon>
    </lineage>
</organism>
<feature type="region of interest" description="Disordered" evidence="1">
    <location>
        <begin position="151"/>
        <end position="245"/>
    </location>
</feature>
<feature type="compositionally biased region" description="Basic residues" evidence="1">
    <location>
        <begin position="67"/>
        <end position="84"/>
    </location>
</feature>
<keyword evidence="2" id="KW-0472">Membrane</keyword>
<feature type="compositionally biased region" description="Basic residues" evidence="1">
    <location>
        <begin position="205"/>
        <end position="214"/>
    </location>
</feature>
<name>Q6H4H3_ORYSJ</name>
<sequence length="343" mass="37936">MNVLVVVIDLITTTNDLLSLICLLSLSTTSKFQQPYLQPYLLLSPLHHYFSSTPSPPLSLPLTHSKTGGHRRHRGGTRWQRPRAVRREAVAARRHAGAAAEGNTARGGGTRRRPRAARSGTRRRSAGATARVDLPPLPPFVVAGDSLALLQRGSSGGAHPRGDDDLGRRRHRHPLLTAPPPSSPPRRRGRLCRLERIQRQGWRGRPIRCRRRRQAAGATDPEPATTAGGGGDGSSAGDDGGRHERWIRCRDDSGRRGRWIRRRRVAGAMNPAPCGGGLGFGIFWIFIFFCLLNLFSHAAGISNRMRLGRPHAKRVIFLQTFSHAKMPFARMEKAFFTSVQLRL</sequence>
<keyword evidence="2" id="KW-1133">Transmembrane helix</keyword>
<evidence type="ECO:0000256" key="1">
    <source>
        <dbReference type="SAM" id="MobiDB-lite"/>
    </source>
</evidence>
<feature type="compositionally biased region" description="Low complexity" evidence="1">
    <location>
        <begin position="215"/>
        <end position="226"/>
    </location>
</feature>
<proteinExistence type="predicted"/>